<organism evidence="1">
    <name type="scientific">marine sediment metagenome</name>
    <dbReference type="NCBI Taxonomy" id="412755"/>
    <lineage>
        <taxon>unclassified sequences</taxon>
        <taxon>metagenomes</taxon>
        <taxon>ecological metagenomes</taxon>
    </lineage>
</organism>
<gene>
    <name evidence="1" type="ORF">S03H2_70061</name>
</gene>
<protein>
    <submittedName>
        <fullName evidence="1">Uncharacterized protein</fullName>
    </submittedName>
</protein>
<dbReference type="EMBL" id="BARU01046448">
    <property type="protein sequence ID" value="GAI01846.1"/>
    <property type="molecule type" value="Genomic_DNA"/>
</dbReference>
<proteinExistence type="predicted"/>
<feature type="non-terminal residue" evidence="1">
    <location>
        <position position="128"/>
    </location>
</feature>
<accession>X1L7I0</accession>
<sequence>TLIDHFTTTRQVDDLNLNEIIEKHLRAVLENIYGDPVSQVSHVWQNFYTFQPGTICGILSFLEENRAVLEQFVDVSTINRVYQFVKSNGKSEDLIYELPLTVDTRTIHGDLNSRNILLRPATSKPILI</sequence>
<dbReference type="AlphaFoldDB" id="X1L7I0"/>
<feature type="non-terminal residue" evidence="1">
    <location>
        <position position="1"/>
    </location>
</feature>
<comment type="caution">
    <text evidence="1">The sequence shown here is derived from an EMBL/GenBank/DDBJ whole genome shotgun (WGS) entry which is preliminary data.</text>
</comment>
<evidence type="ECO:0000313" key="1">
    <source>
        <dbReference type="EMBL" id="GAI01846.1"/>
    </source>
</evidence>
<reference evidence="1" key="1">
    <citation type="journal article" date="2014" name="Front. Microbiol.">
        <title>High frequency of phylogenetically diverse reductive dehalogenase-homologous genes in deep subseafloor sedimentary metagenomes.</title>
        <authorList>
            <person name="Kawai M."/>
            <person name="Futagami T."/>
            <person name="Toyoda A."/>
            <person name="Takaki Y."/>
            <person name="Nishi S."/>
            <person name="Hori S."/>
            <person name="Arai W."/>
            <person name="Tsubouchi T."/>
            <person name="Morono Y."/>
            <person name="Uchiyama I."/>
            <person name="Ito T."/>
            <person name="Fujiyama A."/>
            <person name="Inagaki F."/>
            <person name="Takami H."/>
        </authorList>
    </citation>
    <scope>NUCLEOTIDE SEQUENCE</scope>
    <source>
        <strain evidence="1">Expedition CK06-06</strain>
    </source>
</reference>
<name>X1L7I0_9ZZZZ</name>